<feature type="compositionally biased region" description="Polar residues" evidence="2">
    <location>
        <begin position="105"/>
        <end position="119"/>
    </location>
</feature>
<dbReference type="Proteomes" id="UP001055337">
    <property type="component" value="Chromosome"/>
</dbReference>
<feature type="region of interest" description="Disordered" evidence="2">
    <location>
        <begin position="1"/>
        <end position="22"/>
    </location>
</feature>
<evidence type="ECO:0000313" key="3">
    <source>
        <dbReference type="EMBL" id="ULN40142.1"/>
    </source>
</evidence>
<keyword evidence="1" id="KW-0175">Coiled coil</keyword>
<protein>
    <submittedName>
        <fullName evidence="3">Uncharacterized protein</fullName>
    </submittedName>
</protein>
<feature type="region of interest" description="Disordered" evidence="2">
    <location>
        <begin position="85"/>
        <end position="119"/>
    </location>
</feature>
<organism evidence="3 4">
    <name type="scientific">Mycolicibacterium crocinum</name>
    <dbReference type="NCBI Taxonomy" id="388459"/>
    <lineage>
        <taxon>Bacteria</taxon>
        <taxon>Bacillati</taxon>
        <taxon>Actinomycetota</taxon>
        <taxon>Actinomycetes</taxon>
        <taxon>Mycobacteriales</taxon>
        <taxon>Mycobacteriaceae</taxon>
        <taxon>Mycolicibacterium</taxon>
    </lineage>
</organism>
<name>A0ABY3TK60_9MYCO</name>
<feature type="compositionally biased region" description="Polar residues" evidence="2">
    <location>
        <begin position="10"/>
        <end position="19"/>
    </location>
</feature>
<evidence type="ECO:0000256" key="2">
    <source>
        <dbReference type="SAM" id="MobiDB-lite"/>
    </source>
</evidence>
<evidence type="ECO:0000313" key="4">
    <source>
        <dbReference type="Proteomes" id="UP001055337"/>
    </source>
</evidence>
<feature type="coiled-coil region" evidence="1">
    <location>
        <begin position="25"/>
        <end position="52"/>
    </location>
</feature>
<dbReference type="EMBL" id="CP092362">
    <property type="protein sequence ID" value="ULN40142.1"/>
    <property type="molecule type" value="Genomic_DNA"/>
</dbReference>
<accession>A0ABY3TK60</accession>
<sequence length="119" mass="12921">MTAERFGVQSAANRAADQSQADHFRAELQRELQAVDQQIEKLQSQLSDHVANQRAMQTYETEGNLTTLAVARRSLVDMLTALAGRFPSDTPQTDPPPAPAAPCLNNHQVSPTPGTRTAP</sequence>
<reference evidence="3" key="1">
    <citation type="submission" date="2022-08" db="EMBL/GenBank/DDBJ databases">
        <title>Whole genome sequencing of non-tuberculosis mycobacteria type-strains.</title>
        <authorList>
            <person name="Igarashi Y."/>
            <person name="Osugi A."/>
            <person name="Mitarai S."/>
        </authorList>
    </citation>
    <scope>NUCLEOTIDE SEQUENCE</scope>
    <source>
        <strain evidence="3">JCM 16369</strain>
    </source>
</reference>
<gene>
    <name evidence="3" type="ORF">MI149_20965</name>
</gene>
<dbReference type="RefSeq" id="WP_240176978.1">
    <property type="nucleotide sequence ID" value="NZ_CP092362.2"/>
</dbReference>
<proteinExistence type="predicted"/>
<keyword evidence="4" id="KW-1185">Reference proteome</keyword>
<evidence type="ECO:0000256" key="1">
    <source>
        <dbReference type="SAM" id="Coils"/>
    </source>
</evidence>